<dbReference type="EMBL" id="JACTNZ010000008">
    <property type="protein sequence ID" value="KAG5536677.1"/>
    <property type="molecule type" value="Genomic_DNA"/>
</dbReference>
<sequence>MHSDEAYPMGNTRLVVEEVNEAESDEEDDNEEESDEEEEDEEESDEEEGIKNKDFINVVHQRVCMSYSN</sequence>
<name>A0AAV6J8N0_9ERIC</name>
<dbReference type="Proteomes" id="UP000823749">
    <property type="component" value="Chromosome 8"/>
</dbReference>
<evidence type="ECO:0000313" key="2">
    <source>
        <dbReference type="EMBL" id="KAG5536677.1"/>
    </source>
</evidence>
<proteinExistence type="predicted"/>
<keyword evidence="3" id="KW-1185">Reference proteome</keyword>
<feature type="compositionally biased region" description="Acidic residues" evidence="1">
    <location>
        <begin position="18"/>
        <end position="48"/>
    </location>
</feature>
<evidence type="ECO:0000256" key="1">
    <source>
        <dbReference type="SAM" id="MobiDB-lite"/>
    </source>
</evidence>
<dbReference type="AlphaFoldDB" id="A0AAV6J8N0"/>
<organism evidence="2 3">
    <name type="scientific">Rhododendron griersonianum</name>
    <dbReference type="NCBI Taxonomy" id="479676"/>
    <lineage>
        <taxon>Eukaryota</taxon>
        <taxon>Viridiplantae</taxon>
        <taxon>Streptophyta</taxon>
        <taxon>Embryophyta</taxon>
        <taxon>Tracheophyta</taxon>
        <taxon>Spermatophyta</taxon>
        <taxon>Magnoliopsida</taxon>
        <taxon>eudicotyledons</taxon>
        <taxon>Gunneridae</taxon>
        <taxon>Pentapetalae</taxon>
        <taxon>asterids</taxon>
        <taxon>Ericales</taxon>
        <taxon>Ericaceae</taxon>
        <taxon>Ericoideae</taxon>
        <taxon>Rhodoreae</taxon>
        <taxon>Rhododendron</taxon>
    </lineage>
</organism>
<gene>
    <name evidence="2" type="ORF">RHGRI_024189</name>
</gene>
<reference evidence="2" key="1">
    <citation type="submission" date="2020-08" db="EMBL/GenBank/DDBJ databases">
        <title>Plant Genome Project.</title>
        <authorList>
            <person name="Zhang R.-G."/>
        </authorList>
    </citation>
    <scope>NUCLEOTIDE SEQUENCE</scope>
    <source>
        <strain evidence="2">WSP0</strain>
        <tissue evidence="2">Leaf</tissue>
    </source>
</reference>
<evidence type="ECO:0000313" key="3">
    <source>
        <dbReference type="Proteomes" id="UP000823749"/>
    </source>
</evidence>
<protein>
    <submittedName>
        <fullName evidence="2">Uncharacterized protein</fullName>
    </submittedName>
</protein>
<feature type="region of interest" description="Disordered" evidence="1">
    <location>
        <begin position="1"/>
        <end position="54"/>
    </location>
</feature>
<accession>A0AAV6J8N0</accession>
<comment type="caution">
    <text evidence="2">The sequence shown here is derived from an EMBL/GenBank/DDBJ whole genome shotgun (WGS) entry which is preliminary data.</text>
</comment>